<evidence type="ECO:0000256" key="9">
    <source>
        <dbReference type="ARBA" id="ARBA00023239"/>
    </source>
</evidence>
<dbReference type="HAMAP" id="MF_00418">
    <property type="entry name" value="DapA"/>
    <property type="match status" value="1"/>
</dbReference>
<evidence type="ECO:0000256" key="6">
    <source>
        <dbReference type="ARBA" id="ARBA00022605"/>
    </source>
</evidence>
<evidence type="ECO:0000259" key="14">
    <source>
        <dbReference type="PROSITE" id="PS51702"/>
    </source>
</evidence>
<comment type="subcellular location">
    <subcellularLocation>
        <location evidence="12">Cytoplasm</location>
    </subcellularLocation>
</comment>
<keyword evidence="9 12" id="KW-0456">Lyase</keyword>
<evidence type="ECO:0000256" key="10">
    <source>
        <dbReference type="ARBA" id="ARBA00023270"/>
    </source>
</evidence>
<dbReference type="EMBL" id="JADLQX010000010">
    <property type="protein sequence ID" value="MBF6298939.1"/>
    <property type="molecule type" value="Genomic_DNA"/>
</dbReference>
<dbReference type="PANTHER" id="PTHR12128">
    <property type="entry name" value="DIHYDRODIPICOLINATE SYNTHASE"/>
    <property type="match status" value="1"/>
</dbReference>
<evidence type="ECO:0000256" key="2">
    <source>
        <dbReference type="ARBA" id="ARBA00005120"/>
    </source>
</evidence>
<feature type="site" description="Part of a proton relay during catalysis" evidence="12">
    <location>
        <position position="108"/>
    </location>
</feature>
<evidence type="ECO:0000256" key="11">
    <source>
        <dbReference type="ARBA" id="ARBA00047836"/>
    </source>
</evidence>
<comment type="caution">
    <text evidence="15">The sequence shown here is derived from an EMBL/GenBank/DDBJ whole genome shotgun (WGS) entry which is preliminary data.</text>
</comment>
<dbReference type="Gene3D" id="3.20.20.70">
    <property type="entry name" value="Aldolase class I"/>
    <property type="match status" value="1"/>
</dbReference>
<keyword evidence="6 12" id="KW-0028">Amino-acid biosynthesis</keyword>
<dbReference type="Proteomes" id="UP000702209">
    <property type="component" value="Unassembled WGS sequence"/>
</dbReference>
<protein>
    <recommendedName>
        <fullName evidence="4 12">4-hydroxy-tetrahydrodipicolinate synthase</fullName>
        <shortName evidence="12">HTPA synthase</shortName>
        <ecNumber evidence="4 12">4.3.3.7</ecNumber>
    </recommendedName>
</protein>
<dbReference type="PROSITE" id="PS51702">
    <property type="entry name" value="HTH_MU"/>
    <property type="match status" value="1"/>
</dbReference>
<feature type="binding site" evidence="12">
    <location>
        <position position="46"/>
    </location>
    <ligand>
        <name>pyruvate</name>
        <dbReference type="ChEBI" id="CHEBI:15361"/>
    </ligand>
</feature>
<dbReference type="InterPro" id="IPR002220">
    <property type="entry name" value="DapA-like"/>
</dbReference>
<dbReference type="GO" id="GO:0008840">
    <property type="term" value="F:4-hydroxy-tetrahydrodipicolinate synthase activity"/>
    <property type="evidence" value="ECO:0007669"/>
    <property type="project" value="UniProtKB-EC"/>
</dbReference>
<comment type="catalytic activity">
    <reaction evidence="11 12">
        <text>L-aspartate 4-semialdehyde + pyruvate = (2S,4S)-4-hydroxy-2,3,4,5-tetrahydrodipicolinate + H2O + H(+)</text>
        <dbReference type="Rhea" id="RHEA:34171"/>
        <dbReference type="ChEBI" id="CHEBI:15361"/>
        <dbReference type="ChEBI" id="CHEBI:15377"/>
        <dbReference type="ChEBI" id="CHEBI:15378"/>
        <dbReference type="ChEBI" id="CHEBI:67139"/>
        <dbReference type="ChEBI" id="CHEBI:537519"/>
        <dbReference type="EC" id="4.3.3.7"/>
    </reaction>
</comment>
<keyword evidence="8 12" id="KW-0457">Lysine biosynthesis</keyword>
<keyword evidence="10 12" id="KW-0704">Schiff base</keyword>
<comment type="pathway">
    <text evidence="2 12">Amino-acid biosynthesis; L-lysine biosynthesis via DAP pathway; (S)-tetrahydrodipicolinate from L-aspartate: step 3/4.</text>
</comment>
<proteinExistence type="inferred from homology"/>
<feature type="active site" description="Schiff-base intermediate with substrate" evidence="12">
    <location>
        <position position="162"/>
    </location>
</feature>
<comment type="function">
    <text evidence="1 12">Catalyzes the condensation of (S)-aspartate-beta-semialdehyde [(S)-ASA] and pyruvate to 4-hydroxy-tetrahydrodipicolinate (HTPA).</text>
</comment>
<dbReference type="PRINTS" id="PR00146">
    <property type="entry name" value="DHPICSNTHASE"/>
</dbReference>
<evidence type="ECO:0000256" key="7">
    <source>
        <dbReference type="ARBA" id="ARBA00022915"/>
    </source>
</evidence>
<organism evidence="15 16">
    <name type="scientific">Nocardia amamiensis</name>
    <dbReference type="NCBI Taxonomy" id="404578"/>
    <lineage>
        <taxon>Bacteria</taxon>
        <taxon>Bacillati</taxon>
        <taxon>Actinomycetota</taxon>
        <taxon>Actinomycetes</taxon>
        <taxon>Mycobacteriales</taxon>
        <taxon>Nocardiaceae</taxon>
        <taxon>Nocardia</taxon>
    </lineage>
</organism>
<dbReference type="NCBIfam" id="TIGR00674">
    <property type="entry name" value="dapA"/>
    <property type="match status" value="1"/>
</dbReference>
<evidence type="ECO:0000256" key="13">
    <source>
        <dbReference type="PIRNR" id="PIRNR001365"/>
    </source>
</evidence>
<keyword evidence="5 12" id="KW-0963">Cytoplasm</keyword>
<keyword evidence="7 12" id="KW-0220">Diaminopimelate biosynthesis</keyword>
<dbReference type="PANTHER" id="PTHR12128:SF66">
    <property type="entry name" value="4-HYDROXY-2-OXOGLUTARATE ALDOLASE, MITOCHONDRIAL"/>
    <property type="match status" value="1"/>
</dbReference>
<feature type="binding site" evidence="12">
    <location>
        <position position="205"/>
    </location>
    <ligand>
        <name>pyruvate</name>
        <dbReference type="ChEBI" id="CHEBI:15361"/>
    </ligand>
</feature>
<evidence type="ECO:0000256" key="1">
    <source>
        <dbReference type="ARBA" id="ARBA00003294"/>
    </source>
</evidence>
<dbReference type="Pfam" id="PF00701">
    <property type="entry name" value="DHDPS"/>
    <property type="match status" value="1"/>
</dbReference>
<dbReference type="EC" id="4.3.3.7" evidence="4 12"/>
<evidence type="ECO:0000256" key="3">
    <source>
        <dbReference type="ARBA" id="ARBA00007592"/>
    </source>
</evidence>
<comment type="similarity">
    <text evidence="3 12 13">Belongs to the DapA family.</text>
</comment>
<dbReference type="InterPro" id="IPR005263">
    <property type="entry name" value="DapA"/>
</dbReference>
<dbReference type="InterPro" id="IPR020625">
    <property type="entry name" value="Schiff_base-form_aldolases_AS"/>
</dbReference>
<dbReference type="SUPFAM" id="SSF51569">
    <property type="entry name" value="Aldolase"/>
    <property type="match status" value="1"/>
</dbReference>
<evidence type="ECO:0000313" key="15">
    <source>
        <dbReference type="EMBL" id="MBF6298939.1"/>
    </source>
</evidence>
<gene>
    <name evidence="12 15" type="primary">dapA</name>
    <name evidence="15" type="ORF">IU459_15505</name>
</gene>
<comment type="subunit">
    <text evidence="12">Homotetramer; dimer of dimers.</text>
</comment>
<evidence type="ECO:0000256" key="5">
    <source>
        <dbReference type="ARBA" id="ARBA00022490"/>
    </source>
</evidence>
<name>A0ABS0CQP5_9NOCA</name>
<evidence type="ECO:0000256" key="12">
    <source>
        <dbReference type="HAMAP-Rule" id="MF_00418"/>
    </source>
</evidence>
<dbReference type="InterPro" id="IPR013785">
    <property type="entry name" value="Aldolase_TIM"/>
</dbReference>
<evidence type="ECO:0000256" key="8">
    <source>
        <dbReference type="ARBA" id="ARBA00023154"/>
    </source>
</evidence>
<evidence type="ECO:0000256" key="4">
    <source>
        <dbReference type="ARBA" id="ARBA00012086"/>
    </source>
</evidence>
<dbReference type="PIRSF" id="PIRSF001365">
    <property type="entry name" value="DHDPS"/>
    <property type="match status" value="1"/>
</dbReference>
<sequence>MTLAGLFVPLITPFTADGALAADALERLACEVLGGGATGIVALGTTGEPATLTDSERAQVIGICARVCREHDAPLIVGAGTNSTTGSVAALARLDAGSTAALAVVPYYTRPSEAGVLEHFRRLAAASPVPLIVYHVPYRTGLPLGADTLLELADLPNVIGLKHAVGAIDDATIALMSARPADFAVLAGDDRFAAPLLALGASGAIAASAVVHTAPFAALVDAWRAGPVDSARLLGHQLAPLSAALFAEPNPAVIKAVLAAQGRIPSPAVRLPLLPASDSATRAALTALAELSAPGMPNR</sequence>
<dbReference type="InterPro" id="IPR003314">
    <property type="entry name" value="Mu-type_HTH"/>
</dbReference>
<dbReference type="SMART" id="SM01130">
    <property type="entry name" value="DHDPS"/>
    <property type="match status" value="1"/>
</dbReference>
<reference evidence="15 16" key="1">
    <citation type="submission" date="2020-10" db="EMBL/GenBank/DDBJ databases">
        <title>Identification of Nocardia species via Next-generation sequencing and recognition of intraspecies genetic diversity.</title>
        <authorList>
            <person name="Li P."/>
            <person name="Li P."/>
            <person name="Lu B."/>
        </authorList>
    </citation>
    <scope>NUCLEOTIDE SEQUENCE [LARGE SCALE GENOMIC DNA]</scope>
    <source>
        <strain evidence="15 16">BJ06-0157</strain>
    </source>
</reference>
<feature type="site" description="Part of a proton relay during catalysis" evidence="12">
    <location>
        <position position="45"/>
    </location>
</feature>
<evidence type="ECO:0000313" key="16">
    <source>
        <dbReference type="Proteomes" id="UP000702209"/>
    </source>
</evidence>
<dbReference type="RefSeq" id="WP_195130223.1">
    <property type="nucleotide sequence ID" value="NZ_JADLQX010000010.1"/>
</dbReference>
<keyword evidence="16" id="KW-1185">Reference proteome</keyword>
<feature type="active site" description="Proton donor/acceptor" evidence="12">
    <location>
        <position position="134"/>
    </location>
</feature>
<dbReference type="PROSITE" id="PS00666">
    <property type="entry name" value="DHDPS_2"/>
    <property type="match status" value="1"/>
</dbReference>
<feature type="domain" description="HTH Mu-type" evidence="14">
    <location>
        <begin position="281"/>
        <end position="299"/>
    </location>
</feature>
<comment type="caution">
    <text evidence="12">Was originally thought to be a dihydrodipicolinate synthase (DHDPS), catalyzing the condensation of (S)-aspartate-beta-semialdehyde [(S)-ASA] and pyruvate to dihydrodipicolinate (DHDP). However, it was shown in E.coli that the product of the enzymatic reaction is not dihydrodipicolinate but in fact (4S)-4-hydroxy-2,3,4,5-tetrahydro-(2S)-dipicolinic acid (HTPA), and that the consecutive dehydration reaction leading to DHDP is not spontaneous but catalyzed by DapB.</text>
</comment>
<accession>A0ABS0CQP5</accession>